<reference evidence="1" key="1">
    <citation type="submission" date="2021-08" db="EMBL/GenBank/DDBJ databases">
        <authorList>
            <person name="Stevens D.C."/>
        </authorList>
    </citation>
    <scope>NUCLEOTIDE SEQUENCE</scope>
    <source>
        <strain evidence="1">DSM 53165</strain>
    </source>
</reference>
<dbReference type="SUPFAM" id="SSF49313">
    <property type="entry name" value="Cadherin-like"/>
    <property type="match status" value="2"/>
</dbReference>
<dbReference type="Gene3D" id="2.60.40.10">
    <property type="entry name" value="Immunoglobulins"/>
    <property type="match status" value="2"/>
</dbReference>
<dbReference type="InterPro" id="IPR015919">
    <property type="entry name" value="Cadherin-like_sf"/>
</dbReference>
<evidence type="ECO:0000313" key="1">
    <source>
        <dbReference type="EMBL" id="MBZ5707835.1"/>
    </source>
</evidence>
<dbReference type="PROSITE" id="PS51257">
    <property type="entry name" value="PROKAR_LIPOPROTEIN"/>
    <property type="match status" value="1"/>
</dbReference>
<keyword evidence="2" id="KW-1185">Reference proteome</keyword>
<accession>A0ABS7THY9</accession>
<dbReference type="InterPro" id="IPR013783">
    <property type="entry name" value="Ig-like_fold"/>
</dbReference>
<dbReference type="EMBL" id="JAIRAU010000001">
    <property type="protein sequence ID" value="MBZ5707835.1"/>
    <property type="molecule type" value="Genomic_DNA"/>
</dbReference>
<gene>
    <name evidence="1" type="ORF">K7C98_01090</name>
</gene>
<dbReference type="Pfam" id="PF05345">
    <property type="entry name" value="He_PIG"/>
    <property type="match status" value="2"/>
</dbReference>
<protein>
    <submittedName>
        <fullName evidence="1">Ig domain-containing protein</fullName>
    </submittedName>
</protein>
<sequence>MHLRPLVLTTAFVTSALVGCSRDEFAPWGFAQDVSLECSAPARGQVGVAYSYTPEVRTGVQPFKYSVDPSTPLPPGLTIDEDTGTISGTPTAEGMYPLKIVVVDGRDVESVITCGDIVIDPGAGIDCRDESVDPGDIPDGFVGYVYNYQPTAAGGRPPYTNWTATNLPPGLTIDPANGLISGTPTETGVFTVTLTATDADGQELAGECGVLEIRDPIVVDTDSLLAAYPDGCISYGETLSGLIDKGIVIPVKDASVPPVCSLVAGRGNGSRNFDGNKDTPDSFPPGIAVSADTCELSGTVDSKLRFGIYAWITTIEQSGTKAYLPYCAPQDVQAGTAYPIARTDGGTDKTLAPGHVVFDVDAVNPPTFTFGNDTPDPQVRVEYTEDCAGSCFYAYIFSYNALSAAASVSASPSAKFPAMGFDGFTHAIRVTESDETFLRNYGGRAFVTNISYDYCMSQNEQDCGNNETDPDAKAALIRANGDGSNYEFGLIVLPAN</sequence>
<proteinExistence type="predicted"/>
<dbReference type="RefSeq" id="WP_224189598.1">
    <property type="nucleotide sequence ID" value="NZ_JAIRAU010000001.1"/>
</dbReference>
<evidence type="ECO:0000313" key="2">
    <source>
        <dbReference type="Proteomes" id="UP001139031"/>
    </source>
</evidence>
<comment type="caution">
    <text evidence="1">The sequence shown here is derived from an EMBL/GenBank/DDBJ whole genome shotgun (WGS) entry which is preliminary data.</text>
</comment>
<organism evidence="1 2">
    <name type="scientific">Nannocystis pusilla</name>
    <dbReference type="NCBI Taxonomy" id="889268"/>
    <lineage>
        <taxon>Bacteria</taxon>
        <taxon>Pseudomonadati</taxon>
        <taxon>Myxococcota</taxon>
        <taxon>Polyangia</taxon>
        <taxon>Nannocystales</taxon>
        <taxon>Nannocystaceae</taxon>
        <taxon>Nannocystis</taxon>
    </lineage>
</organism>
<name>A0ABS7THY9_9BACT</name>
<dbReference type="Proteomes" id="UP001139031">
    <property type="component" value="Unassembled WGS sequence"/>
</dbReference>